<dbReference type="EMBL" id="UINC01001104">
    <property type="protein sequence ID" value="SUZ70864.1"/>
    <property type="molecule type" value="Genomic_DNA"/>
</dbReference>
<feature type="transmembrane region" description="Helical" evidence="7">
    <location>
        <begin position="56"/>
        <end position="73"/>
    </location>
</feature>
<feature type="transmembrane region" description="Helical" evidence="7">
    <location>
        <begin position="167"/>
        <end position="185"/>
    </location>
</feature>
<feature type="transmembrane region" description="Helical" evidence="7">
    <location>
        <begin position="6"/>
        <end position="24"/>
    </location>
</feature>
<keyword evidence="6 7" id="KW-0472">Membrane</keyword>
<evidence type="ECO:0000256" key="1">
    <source>
        <dbReference type="ARBA" id="ARBA00004651"/>
    </source>
</evidence>
<evidence type="ECO:0008006" key="9">
    <source>
        <dbReference type="Google" id="ProtNLM"/>
    </source>
</evidence>
<feature type="transmembrane region" description="Helical" evidence="7">
    <location>
        <begin position="117"/>
        <end position="138"/>
    </location>
</feature>
<gene>
    <name evidence="8" type="ORF">METZ01_LOCUS23718</name>
</gene>
<evidence type="ECO:0000313" key="8">
    <source>
        <dbReference type="EMBL" id="SUZ70864.1"/>
    </source>
</evidence>
<evidence type="ECO:0000256" key="4">
    <source>
        <dbReference type="ARBA" id="ARBA00022692"/>
    </source>
</evidence>
<keyword evidence="3" id="KW-1003">Cell membrane</keyword>
<dbReference type="Pfam" id="PF04973">
    <property type="entry name" value="NMN_transporter"/>
    <property type="match status" value="1"/>
</dbReference>
<proteinExistence type="predicted"/>
<keyword evidence="4 7" id="KW-0812">Transmembrane</keyword>
<organism evidence="8">
    <name type="scientific">marine metagenome</name>
    <dbReference type="NCBI Taxonomy" id="408172"/>
    <lineage>
        <taxon>unclassified sequences</taxon>
        <taxon>metagenomes</taxon>
        <taxon>ecological metagenomes</taxon>
    </lineage>
</organism>
<protein>
    <recommendedName>
        <fullName evidence="9">Nicotinamide riboside transporter PnuC</fullName>
    </recommendedName>
</protein>
<sequence>MQYFFQLPALEALAVLLAIAYLILVIYQNIWCWYCAGLSTSIYVFLFAHAQLYMESLLNIFYFFMAVYGWTVWKNNQHELDKMKVQIWPIRIHCLAFFLIIVLSLTVGYLLEKNTDAIYPYIDSLTTFSAIWATFLVARKVLENWWYWFFIDCASVVIYWMRDLYFTSLLFLFYILLIPIGFILWRRSYNDRHSVTG</sequence>
<evidence type="ECO:0000256" key="2">
    <source>
        <dbReference type="ARBA" id="ARBA00022448"/>
    </source>
</evidence>
<dbReference type="InterPro" id="IPR006419">
    <property type="entry name" value="NMN_transpt_PnuC"/>
</dbReference>
<dbReference type="NCBIfam" id="TIGR01528">
    <property type="entry name" value="NMN_trans_PnuC"/>
    <property type="match status" value="1"/>
</dbReference>
<feature type="transmembrane region" description="Helical" evidence="7">
    <location>
        <begin position="145"/>
        <end position="161"/>
    </location>
</feature>
<keyword evidence="2" id="KW-0813">Transport</keyword>
<comment type="subcellular location">
    <subcellularLocation>
        <location evidence="1">Cell membrane</location>
        <topology evidence="1">Multi-pass membrane protein</topology>
    </subcellularLocation>
</comment>
<dbReference type="GO" id="GO:0034257">
    <property type="term" value="F:nicotinamide riboside transmembrane transporter activity"/>
    <property type="evidence" value="ECO:0007669"/>
    <property type="project" value="InterPro"/>
</dbReference>
<evidence type="ECO:0000256" key="3">
    <source>
        <dbReference type="ARBA" id="ARBA00022475"/>
    </source>
</evidence>
<name>A0A381PW22_9ZZZZ</name>
<reference evidence="8" key="1">
    <citation type="submission" date="2018-05" db="EMBL/GenBank/DDBJ databases">
        <authorList>
            <person name="Lanie J.A."/>
            <person name="Ng W.-L."/>
            <person name="Kazmierczak K.M."/>
            <person name="Andrzejewski T.M."/>
            <person name="Davidsen T.M."/>
            <person name="Wayne K.J."/>
            <person name="Tettelin H."/>
            <person name="Glass J.I."/>
            <person name="Rusch D."/>
            <person name="Podicherti R."/>
            <person name="Tsui H.-C.T."/>
            <person name="Winkler M.E."/>
        </authorList>
    </citation>
    <scope>NUCLEOTIDE SEQUENCE</scope>
</reference>
<dbReference type="PANTHER" id="PTHR36122:SF2">
    <property type="entry name" value="NICOTINAMIDE RIBOSIDE TRANSPORTER PNUC"/>
    <property type="match status" value="1"/>
</dbReference>
<evidence type="ECO:0000256" key="7">
    <source>
        <dbReference type="SAM" id="Phobius"/>
    </source>
</evidence>
<evidence type="ECO:0000256" key="5">
    <source>
        <dbReference type="ARBA" id="ARBA00022989"/>
    </source>
</evidence>
<dbReference type="AlphaFoldDB" id="A0A381PW22"/>
<dbReference type="GO" id="GO:0005886">
    <property type="term" value="C:plasma membrane"/>
    <property type="evidence" value="ECO:0007669"/>
    <property type="project" value="UniProtKB-SubCell"/>
</dbReference>
<feature type="transmembrane region" description="Helical" evidence="7">
    <location>
        <begin position="31"/>
        <end position="50"/>
    </location>
</feature>
<evidence type="ECO:0000256" key="6">
    <source>
        <dbReference type="ARBA" id="ARBA00023136"/>
    </source>
</evidence>
<dbReference type="PANTHER" id="PTHR36122">
    <property type="entry name" value="NICOTINAMIDE RIBOSIDE TRANSPORTER PNUC"/>
    <property type="match status" value="1"/>
</dbReference>
<accession>A0A381PW22</accession>
<feature type="transmembrane region" description="Helical" evidence="7">
    <location>
        <begin position="94"/>
        <end position="111"/>
    </location>
</feature>
<keyword evidence="5 7" id="KW-1133">Transmembrane helix</keyword>